<reference evidence="3" key="1">
    <citation type="journal article" date="2020" name="Stud. Mycol.">
        <title>101 Dothideomycetes genomes: a test case for predicting lifestyles and emergence of pathogens.</title>
        <authorList>
            <person name="Haridas S."/>
            <person name="Albert R."/>
            <person name="Binder M."/>
            <person name="Bloem J."/>
            <person name="Labutti K."/>
            <person name="Salamov A."/>
            <person name="Andreopoulos B."/>
            <person name="Baker S."/>
            <person name="Barry K."/>
            <person name="Bills G."/>
            <person name="Bluhm B."/>
            <person name="Cannon C."/>
            <person name="Castanera R."/>
            <person name="Culley D."/>
            <person name="Daum C."/>
            <person name="Ezra D."/>
            <person name="Gonzalez J."/>
            <person name="Henrissat B."/>
            <person name="Kuo A."/>
            <person name="Liang C."/>
            <person name="Lipzen A."/>
            <person name="Lutzoni F."/>
            <person name="Magnuson J."/>
            <person name="Mondo S."/>
            <person name="Nolan M."/>
            <person name="Ohm R."/>
            <person name="Pangilinan J."/>
            <person name="Park H.-J."/>
            <person name="Ramirez L."/>
            <person name="Alfaro M."/>
            <person name="Sun H."/>
            <person name="Tritt A."/>
            <person name="Yoshinaga Y."/>
            <person name="Zwiers L.-H."/>
            <person name="Turgeon B."/>
            <person name="Goodwin S."/>
            <person name="Spatafora J."/>
            <person name="Crous P."/>
            <person name="Grigoriev I."/>
        </authorList>
    </citation>
    <scope>NUCLEOTIDE SEQUENCE</scope>
    <source>
        <strain evidence="3">CBS 121167</strain>
    </source>
</reference>
<dbReference type="Pfam" id="PF24803">
    <property type="entry name" value="DUF7704"/>
    <property type="match status" value="1"/>
</dbReference>
<evidence type="ECO:0000313" key="4">
    <source>
        <dbReference type="Proteomes" id="UP000799438"/>
    </source>
</evidence>
<dbReference type="OrthoDB" id="2937326at2759"/>
<accession>A0A6A6BPZ0</accession>
<dbReference type="RefSeq" id="XP_033401918.1">
    <property type="nucleotide sequence ID" value="XM_033541745.1"/>
</dbReference>
<dbReference type="EMBL" id="ML995476">
    <property type="protein sequence ID" value="KAF2146209.1"/>
    <property type="molecule type" value="Genomic_DNA"/>
</dbReference>
<gene>
    <name evidence="3" type="ORF">K452DRAFT_294796</name>
</gene>
<feature type="domain" description="DUF7704" evidence="2">
    <location>
        <begin position="2"/>
        <end position="146"/>
    </location>
</feature>
<feature type="transmembrane region" description="Helical" evidence="1">
    <location>
        <begin position="12"/>
        <end position="36"/>
    </location>
</feature>
<evidence type="ECO:0000259" key="2">
    <source>
        <dbReference type="Pfam" id="PF24803"/>
    </source>
</evidence>
<proteinExistence type="predicted"/>
<name>A0A6A6BPZ0_9PEZI</name>
<keyword evidence="1" id="KW-0812">Transmembrane</keyword>
<feature type="transmembrane region" description="Helical" evidence="1">
    <location>
        <begin position="56"/>
        <end position="76"/>
    </location>
</feature>
<dbReference type="GeneID" id="54299242"/>
<evidence type="ECO:0000313" key="3">
    <source>
        <dbReference type="EMBL" id="KAF2146209.1"/>
    </source>
</evidence>
<feature type="transmembrane region" description="Helical" evidence="1">
    <location>
        <begin position="88"/>
        <end position="108"/>
    </location>
</feature>
<keyword evidence="4" id="KW-1185">Reference proteome</keyword>
<dbReference type="PANTHER" id="PTHR37019:SF2">
    <property type="entry name" value="EXPERA DOMAIN-CONTAINING PROTEIN"/>
    <property type="match status" value="1"/>
</dbReference>
<dbReference type="PANTHER" id="PTHR37019">
    <property type="entry name" value="CHROMOSOME 1, WHOLE GENOME SHOTGUN SEQUENCE"/>
    <property type="match status" value="1"/>
</dbReference>
<keyword evidence="1" id="KW-0472">Membrane</keyword>
<evidence type="ECO:0000256" key="1">
    <source>
        <dbReference type="SAM" id="Phobius"/>
    </source>
</evidence>
<organism evidence="3 4">
    <name type="scientific">Aplosporella prunicola CBS 121167</name>
    <dbReference type="NCBI Taxonomy" id="1176127"/>
    <lineage>
        <taxon>Eukaryota</taxon>
        <taxon>Fungi</taxon>
        <taxon>Dikarya</taxon>
        <taxon>Ascomycota</taxon>
        <taxon>Pezizomycotina</taxon>
        <taxon>Dothideomycetes</taxon>
        <taxon>Dothideomycetes incertae sedis</taxon>
        <taxon>Botryosphaeriales</taxon>
        <taxon>Aplosporellaceae</taxon>
        <taxon>Aplosporella</taxon>
    </lineage>
</organism>
<sequence>MASSLPLFPRFVFTIFEPISLLGGFLGPFLAPAFFVSSQVATSPEEAHDLLPSEHVLALQLGNAYLLLGFLGLFILNTTDELKTVKAYLAALWLGDIGHIAVTAWAMGWDGVADVGSWTAVAWGNIAVTAGLFAVRSLYFLGCFGEGSSVRAKKEL</sequence>
<feature type="transmembrane region" description="Helical" evidence="1">
    <location>
        <begin position="120"/>
        <end position="144"/>
    </location>
</feature>
<dbReference type="AlphaFoldDB" id="A0A6A6BPZ0"/>
<dbReference type="Proteomes" id="UP000799438">
    <property type="component" value="Unassembled WGS sequence"/>
</dbReference>
<dbReference type="InterPro" id="IPR056121">
    <property type="entry name" value="DUF7704"/>
</dbReference>
<protein>
    <recommendedName>
        <fullName evidence="2">DUF7704 domain-containing protein</fullName>
    </recommendedName>
</protein>
<keyword evidence="1" id="KW-1133">Transmembrane helix</keyword>